<proteinExistence type="predicted"/>
<keyword evidence="2" id="KW-0597">Phosphoprotein</keyword>
<name>A0A0M6ZAT4_9HYPH</name>
<dbReference type="STRING" id="311410.LA5095_03033"/>
<sequence length="94" mass="10386">MSEVKEVVRSVIAKNLNLAWWTITPNSTLSRLGADSLDAIGLIMAVELELGCCLPQETFNSIELQDNEWTFGAFVEAIEKSVNHVPVRLQALAE</sequence>
<reference evidence="5" key="1">
    <citation type="submission" date="2015-07" db="EMBL/GenBank/DDBJ databases">
        <authorList>
            <person name="Rodrigo-Torres Lidia"/>
            <person name="Arahal R.David."/>
        </authorList>
    </citation>
    <scope>NUCLEOTIDE SEQUENCE [LARGE SCALE GENOMIC DNA]</scope>
    <source>
        <strain evidence="5">CECT 5096</strain>
    </source>
</reference>
<dbReference type="Gene3D" id="1.10.1200.10">
    <property type="entry name" value="ACP-like"/>
    <property type="match status" value="1"/>
</dbReference>
<dbReference type="RefSeq" id="WP_082442419.1">
    <property type="nucleotide sequence ID" value="NZ_CANKXR010000007.1"/>
</dbReference>
<evidence type="ECO:0000256" key="2">
    <source>
        <dbReference type="ARBA" id="ARBA00022553"/>
    </source>
</evidence>
<gene>
    <name evidence="4" type="primary">acpP_1</name>
    <name evidence="4" type="ORF">LA5096_00402</name>
</gene>
<organism evidence="4 5">
    <name type="scientific">Roseibium album</name>
    <dbReference type="NCBI Taxonomy" id="311410"/>
    <lineage>
        <taxon>Bacteria</taxon>
        <taxon>Pseudomonadati</taxon>
        <taxon>Pseudomonadota</taxon>
        <taxon>Alphaproteobacteria</taxon>
        <taxon>Hyphomicrobiales</taxon>
        <taxon>Stappiaceae</taxon>
        <taxon>Roseibium</taxon>
    </lineage>
</organism>
<keyword evidence="1" id="KW-0596">Phosphopantetheine</keyword>
<dbReference type="EMBL" id="CXWC01000001">
    <property type="protein sequence ID" value="CTQ64491.1"/>
    <property type="molecule type" value="Genomic_DNA"/>
</dbReference>
<dbReference type="OrthoDB" id="7679197at2"/>
<feature type="domain" description="Carrier" evidence="3">
    <location>
        <begin position="1"/>
        <end position="82"/>
    </location>
</feature>
<evidence type="ECO:0000313" key="5">
    <source>
        <dbReference type="Proteomes" id="UP000049983"/>
    </source>
</evidence>
<evidence type="ECO:0000256" key="1">
    <source>
        <dbReference type="ARBA" id="ARBA00022450"/>
    </source>
</evidence>
<keyword evidence="5" id="KW-1185">Reference proteome</keyword>
<protein>
    <submittedName>
        <fullName evidence="4">Acyl carrier protein</fullName>
    </submittedName>
</protein>
<evidence type="ECO:0000259" key="3">
    <source>
        <dbReference type="PROSITE" id="PS50075"/>
    </source>
</evidence>
<dbReference type="InterPro" id="IPR006162">
    <property type="entry name" value="Ppantetheine_attach_site"/>
</dbReference>
<dbReference type="PROSITE" id="PS00012">
    <property type="entry name" value="PHOSPHOPANTETHEINE"/>
    <property type="match status" value="1"/>
</dbReference>
<accession>A0A0M6ZAT4</accession>
<dbReference type="SUPFAM" id="SSF47336">
    <property type="entry name" value="ACP-like"/>
    <property type="match status" value="1"/>
</dbReference>
<dbReference type="Proteomes" id="UP000049983">
    <property type="component" value="Unassembled WGS sequence"/>
</dbReference>
<dbReference type="AlphaFoldDB" id="A0A0M6ZAT4"/>
<evidence type="ECO:0000313" key="4">
    <source>
        <dbReference type="EMBL" id="CTQ64491.1"/>
    </source>
</evidence>
<dbReference type="PROSITE" id="PS50075">
    <property type="entry name" value="CARRIER"/>
    <property type="match status" value="1"/>
</dbReference>
<dbReference type="InterPro" id="IPR036736">
    <property type="entry name" value="ACP-like_sf"/>
</dbReference>
<dbReference type="GeneID" id="97667864"/>
<dbReference type="Pfam" id="PF00550">
    <property type="entry name" value="PP-binding"/>
    <property type="match status" value="1"/>
</dbReference>
<dbReference type="InterPro" id="IPR009081">
    <property type="entry name" value="PP-bd_ACP"/>
</dbReference>